<keyword evidence="2" id="KW-1185">Reference proteome</keyword>
<accession>A0ABV6EHH9</accession>
<organism evidence="1 2">
    <name type="scientific">Serratia aquatilis</name>
    <dbReference type="NCBI Taxonomy" id="1737515"/>
    <lineage>
        <taxon>Bacteria</taxon>
        <taxon>Pseudomonadati</taxon>
        <taxon>Pseudomonadota</taxon>
        <taxon>Gammaproteobacteria</taxon>
        <taxon>Enterobacterales</taxon>
        <taxon>Yersiniaceae</taxon>
        <taxon>Serratia</taxon>
    </lineage>
</organism>
<proteinExistence type="predicted"/>
<gene>
    <name evidence="1" type="ORF">ACFFJ3_18405</name>
</gene>
<protein>
    <submittedName>
        <fullName evidence="1">Type II toxin-antitoxin system YhaV family toxin</fullName>
    </submittedName>
</protein>
<sequence>METLVINGWKVFFHLCFLQQLVELTVTVGKLKEADPDGYKRKAPTKLLAAINRVIEERISANPLDPQFRLGNTLSTDHKHWFRAKFLQQFRLFFRCSERSKVIVIGWVNDFDTLRTYGSKTDVYKVFAAKLAAGDPPDDWNTLFSEAQAATKLMVPGSLPGFLSP</sequence>
<dbReference type="Proteomes" id="UP001589792">
    <property type="component" value="Unassembled WGS sequence"/>
</dbReference>
<evidence type="ECO:0000313" key="1">
    <source>
        <dbReference type="EMBL" id="MFC0228445.1"/>
    </source>
</evidence>
<name>A0ABV6EHH9_9GAMM</name>
<comment type="caution">
    <text evidence="1">The sequence shown here is derived from an EMBL/GenBank/DDBJ whole genome shotgun (WGS) entry which is preliminary data.</text>
</comment>
<evidence type="ECO:0000313" key="2">
    <source>
        <dbReference type="Proteomes" id="UP001589792"/>
    </source>
</evidence>
<dbReference type="EMBL" id="JBHLXG010000018">
    <property type="protein sequence ID" value="MFC0228445.1"/>
    <property type="molecule type" value="Genomic_DNA"/>
</dbReference>
<dbReference type="Pfam" id="PF11663">
    <property type="entry name" value="Toxin_YhaV"/>
    <property type="match status" value="1"/>
</dbReference>
<dbReference type="RefSeq" id="WP_380678047.1">
    <property type="nucleotide sequence ID" value="NZ_CP173186.1"/>
</dbReference>
<dbReference type="InterPro" id="IPR021679">
    <property type="entry name" value="Toxin_endonuclease_YhaV"/>
</dbReference>
<reference evidence="1 2" key="1">
    <citation type="submission" date="2024-09" db="EMBL/GenBank/DDBJ databases">
        <authorList>
            <person name="Sun Q."/>
            <person name="Mori K."/>
        </authorList>
    </citation>
    <scope>NUCLEOTIDE SEQUENCE [LARGE SCALE GENOMIC DNA]</scope>
    <source>
        <strain evidence="1 2">CCM 8626</strain>
    </source>
</reference>